<sequence>MSPKSIQNPPTSFFKKLGFLGPGFILSASIVGSGELIATTVLGAKGGFITFWVILVSCLIKVAIQLEYGKNAIVSGNPLMHEFNRLSGPVFGKGNWAVWSTFLLTLIKILQLGGMLGGSAIVLSLIFPGIPVTLWVILLGFSLSLLIFKNYYHLIEKAATLMVFGFTLFTIASLIGLFFTPYRFSFEQVLSGLTFELPQQVIFVAIGAFGITGVASDEIIAYTYWCQEKGYAAYTGPNDGSEAWKIRARGWIKIMYLDAFLAMIIYTLVTAAFYLLGAAVLYGQKEIPDGTELINALANIYTESLGQGARFGYLAGGFFALYSSVFATLAYWSRLFPDLFYQFGWIKTTDELTREKWIRMLAWVFPILWIVTYLFVKLPGFMVLSGGVVGSVLLLVVVVGAVQFRAKNRELKLLSGPWSEIMFWLSVVSILLVSAYGIFKLF</sequence>
<dbReference type="OrthoDB" id="9787548at2"/>
<dbReference type="GO" id="GO:0015086">
    <property type="term" value="F:cadmium ion transmembrane transporter activity"/>
    <property type="evidence" value="ECO:0007669"/>
    <property type="project" value="TreeGrafter"/>
</dbReference>
<evidence type="ECO:0000313" key="6">
    <source>
        <dbReference type="EMBL" id="RIW15683.1"/>
    </source>
</evidence>
<evidence type="ECO:0000256" key="3">
    <source>
        <dbReference type="ARBA" id="ARBA00022989"/>
    </source>
</evidence>
<evidence type="ECO:0000256" key="5">
    <source>
        <dbReference type="SAM" id="Phobius"/>
    </source>
</evidence>
<evidence type="ECO:0000256" key="1">
    <source>
        <dbReference type="ARBA" id="ARBA00004141"/>
    </source>
</evidence>
<feature type="transmembrane region" description="Helical" evidence="5">
    <location>
        <begin position="90"/>
        <end position="110"/>
    </location>
</feature>
<organism evidence="6 7">
    <name type="scientific">Algoriphagus lacus</name>
    <dbReference type="NCBI Taxonomy" id="2056311"/>
    <lineage>
        <taxon>Bacteria</taxon>
        <taxon>Pseudomonadati</taxon>
        <taxon>Bacteroidota</taxon>
        <taxon>Cytophagia</taxon>
        <taxon>Cytophagales</taxon>
        <taxon>Cyclobacteriaceae</taxon>
        <taxon>Algoriphagus</taxon>
    </lineage>
</organism>
<dbReference type="NCBIfam" id="NF037982">
    <property type="entry name" value="Nramp_1"/>
    <property type="match status" value="1"/>
</dbReference>
<dbReference type="AlphaFoldDB" id="A0A418PS16"/>
<keyword evidence="2 5" id="KW-0812">Transmembrane</keyword>
<dbReference type="PANTHER" id="PTHR11706:SF3">
    <property type="entry name" value="METAL ION TRANSPORT PROTEIN"/>
    <property type="match status" value="1"/>
</dbReference>
<protein>
    <submittedName>
        <fullName evidence="6">Divalent metal cation transporter</fullName>
    </submittedName>
</protein>
<comment type="subcellular location">
    <subcellularLocation>
        <location evidence="1">Membrane</location>
        <topology evidence="1">Multi-pass membrane protein</topology>
    </subcellularLocation>
</comment>
<keyword evidence="3 5" id="KW-1133">Transmembrane helix</keyword>
<keyword evidence="7" id="KW-1185">Reference proteome</keyword>
<reference evidence="6 7" key="1">
    <citation type="submission" date="2018-09" db="EMBL/GenBank/DDBJ databases">
        <authorList>
            <person name="Wang X."/>
            <person name="Du Z."/>
        </authorList>
    </citation>
    <scope>NUCLEOTIDE SEQUENCE [LARGE SCALE GENOMIC DNA]</scope>
    <source>
        <strain evidence="6 7">N3</strain>
    </source>
</reference>
<feature type="transmembrane region" description="Helical" evidence="5">
    <location>
        <begin position="382"/>
        <end position="401"/>
    </location>
</feature>
<feature type="transmembrane region" description="Helical" evidence="5">
    <location>
        <begin position="122"/>
        <end position="148"/>
    </location>
</feature>
<dbReference type="Proteomes" id="UP000283522">
    <property type="component" value="Unassembled WGS sequence"/>
</dbReference>
<evidence type="ECO:0000256" key="4">
    <source>
        <dbReference type="ARBA" id="ARBA00023136"/>
    </source>
</evidence>
<gene>
    <name evidence="6" type="ORF">D0X99_09665</name>
</gene>
<dbReference type="InterPro" id="IPR001046">
    <property type="entry name" value="NRAMP_fam"/>
</dbReference>
<dbReference type="GO" id="GO:0034755">
    <property type="term" value="P:iron ion transmembrane transport"/>
    <property type="evidence" value="ECO:0007669"/>
    <property type="project" value="TreeGrafter"/>
</dbReference>
<evidence type="ECO:0000256" key="2">
    <source>
        <dbReference type="ARBA" id="ARBA00022692"/>
    </source>
</evidence>
<feature type="transmembrane region" description="Helical" evidence="5">
    <location>
        <begin position="202"/>
        <end position="225"/>
    </location>
</feature>
<dbReference type="GO" id="GO:0005886">
    <property type="term" value="C:plasma membrane"/>
    <property type="evidence" value="ECO:0007669"/>
    <property type="project" value="TreeGrafter"/>
</dbReference>
<dbReference type="GO" id="GO:0005384">
    <property type="term" value="F:manganese ion transmembrane transporter activity"/>
    <property type="evidence" value="ECO:0007669"/>
    <property type="project" value="TreeGrafter"/>
</dbReference>
<name>A0A418PS16_9BACT</name>
<feature type="transmembrane region" description="Helical" evidence="5">
    <location>
        <begin position="311"/>
        <end position="332"/>
    </location>
</feature>
<evidence type="ECO:0000313" key="7">
    <source>
        <dbReference type="Proteomes" id="UP000283522"/>
    </source>
</evidence>
<dbReference type="EMBL" id="QXML01000004">
    <property type="protein sequence ID" value="RIW15683.1"/>
    <property type="molecule type" value="Genomic_DNA"/>
</dbReference>
<proteinExistence type="predicted"/>
<dbReference type="RefSeq" id="WP_119477585.1">
    <property type="nucleotide sequence ID" value="NZ_QXML01000004.1"/>
</dbReference>
<dbReference type="PANTHER" id="PTHR11706">
    <property type="entry name" value="SOLUTE CARRIER PROTEIN FAMILY 11 MEMBER"/>
    <property type="match status" value="1"/>
</dbReference>
<comment type="caution">
    <text evidence="6">The sequence shown here is derived from an EMBL/GenBank/DDBJ whole genome shotgun (WGS) entry which is preliminary data.</text>
</comment>
<keyword evidence="4 5" id="KW-0472">Membrane</keyword>
<accession>A0A418PS16</accession>
<feature type="transmembrane region" description="Helical" evidence="5">
    <location>
        <begin position="160"/>
        <end position="182"/>
    </location>
</feature>
<feature type="transmembrane region" description="Helical" evidence="5">
    <location>
        <begin position="254"/>
        <end position="276"/>
    </location>
</feature>
<feature type="transmembrane region" description="Helical" evidence="5">
    <location>
        <begin position="421"/>
        <end position="439"/>
    </location>
</feature>
<feature type="transmembrane region" description="Helical" evidence="5">
    <location>
        <begin position="357"/>
        <end position="376"/>
    </location>
</feature>
<feature type="transmembrane region" description="Helical" evidence="5">
    <location>
        <begin position="49"/>
        <end position="69"/>
    </location>
</feature>